<dbReference type="EMBL" id="BAABWD010000001">
    <property type="protein sequence ID" value="GAA6130156.1"/>
    <property type="molecule type" value="Genomic_DNA"/>
</dbReference>
<proteinExistence type="predicted"/>
<reference evidence="1 2" key="1">
    <citation type="submission" date="2024-04" db="EMBL/GenBank/DDBJ databases">
        <title>Draft genome sequence of Halopseudomonas sabulinigri NBRC 116187.</title>
        <authorList>
            <person name="Miyakawa T."/>
            <person name="Kusuya Y."/>
            <person name="Miura T."/>
        </authorList>
    </citation>
    <scope>NUCLEOTIDE SEQUENCE [LARGE SCALE GENOMIC DNA]</scope>
    <source>
        <strain evidence="1 2">4NH20-0042</strain>
    </source>
</reference>
<evidence type="ECO:0000313" key="2">
    <source>
        <dbReference type="Proteomes" id="UP001486808"/>
    </source>
</evidence>
<dbReference type="Proteomes" id="UP001486808">
    <property type="component" value="Unassembled WGS sequence"/>
</dbReference>
<evidence type="ECO:0000313" key="1">
    <source>
        <dbReference type="EMBL" id="GAA6130156.1"/>
    </source>
</evidence>
<gene>
    <name evidence="1" type="ORF">NBRC116187_05160</name>
</gene>
<keyword evidence="2" id="KW-1185">Reference proteome</keyword>
<organism evidence="1 2">
    <name type="scientific">Halopseudomonas sabulinigri</name>
    <dbReference type="NCBI Taxonomy" id="472181"/>
    <lineage>
        <taxon>Bacteria</taxon>
        <taxon>Pseudomonadati</taxon>
        <taxon>Pseudomonadota</taxon>
        <taxon>Gammaproteobacteria</taxon>
        <taxon>Pseudomonadales</taxon>
        <taxon>Pseudomonadaceae</taxon>
        <taxon>Halopseudomonas</taxon>
    </lineage>
</organism>
<sequence length="264" mass="30554">MKYYKFWVKESVKINVGQSAEFVSILSGSNTSIEDARLELAKQSRFVEQKINGESPADDYEVPIKEHVEQVIDEANIITVCRYGAKILNTCQYTVLDLDDYPIDFFDMFRAVRKLPKKERIVAKFLQRLTKHPELGTDFRIYETTKGVRVIGKKYIEPAGKGYATLMRSLRVDWLYIILSQKQQCYRARVTPKPYRMKIKTIKVTSPLDCETQTYQDWAKDYAVAAQRFSVVKLIQTVGADFSREPVIRLHDTLCNEGRSRTLA</sequence>
<comment type="caution">
    <text evidence="1">The sequence shown here is derived from an EMBL/GenBank/DDBJ whole genome shotgun (WGS) entry which is preliminary data.</text>
</comment>
<protein>
    <recommendedName>
        <fullName evidence="3">WYL domain-containing protein</fullName>
    </recommendedName>
</protein>
<accession>A0ABP9ZL12</accession>
<name>A0ABP9ZL12_9GAMM</name>
<evidence type="ECO:0008006" key="3">
    <source>
        <dbReference type="Google" id="ProtNLM"/>
    </source>
</evidence>